<dbReference type="Proteomes" id="UP001339911">
    <property type="component" value="Unassembled WGS sequence"/>
</dbReference>
<proteinExistence type="predicted"/>
<dbReference type="RefSeq" id="WP_331211329.1">
    <property type="nucleotide sequence ID" value="NZ_JAZGQL010000033.1"/>
</dbReference>
<accession>A0ABU7SNA2</accession>
<name>A0ABU7SNA2_9ACTN</name>
<comment type="caution">
    <text evidence="2">The sequence shown here is derived from an EMBL/GenBank/DDBJ whole genome shotgun (WGS) entry which is preliminary data.</text>
</comment>
<feature type="compositionally biased region" description="Pro residues" evidence="1">
    <location>
        <begin position="88"/>
        <end position="99"/>
    </location>
</feature>
<gene>
    <name evidence="2" type="ORF">V1634_31360</name>
</gene>
<sequence length="99" mass="10837">MTMPPPPRGFRATDILSGQVRLHNYPLTFVCVESVGGLGVTVLQKTMAAAELLEAQGWRVVNFSDDARRVYLRREHRRQDGGGHGPVLPGPPPVQPPGR</sequence>
<protein>
    <submittedName>
        <fullName evidence="2">Uncharacterized protein</fullName>
    </submittedName>
</protein>
<reference evidence="2 3" key="1">
    <citation type="submission" date="2024-01" db="EMBL/GenBank/DDBJ databases">
        <title>Genome insights into Plantactinospora veratri sp. nov.</title>
        <authorList>
            <person name="Wang L."/>
        </authorList>
    </citation>
    <scope>NUCLEOTIDE SEQUENCE [LARGE SCALE GENOMIC DNA]</scope>
    <source>
        <strain evidence="2 3">NEAU-FHS4</strain>
    </source>
</reference>
<organism evidence="2 3">
    <name type="scientific">Plantactinospora veratri</name>
    <dbReference type="NCBI Taxonomy" id="1436122"/>
    <lineage>
        <taxon>Bacteria</taxon>
        <taxon>Bacillati</taxon>
        <taxon>Actinomycetota</taxon>
        <taxon>Actinomycetes</taxon>
        <taxon>Micromonosporales</taxon>
        <taxon>Micromonosporaceae</taxon>
        <taxon>Plantactinospora</taxon>
    </lineage>
</organism>
<evidence type="ECO:0000256" key="1">
    <source>
        <dbReference type="SAM" id="MobiDB-lite"/>
    </source>
</evidence>
<evidence type="ECO:0000313" key="3">
    <source>
        <dbReference type="Proteomes" id="UP001339911"/>
    </source>
</evidence>
<feature type="region of interest" description="Disordered" evidence="1">
    <location>
        <begin position="75"/>
        <end position="99"/>
    </location>
</feature>
<evidence type="ECO:0000313" key="2">
    <source>
        <dbReference type="EMBL" id="MEE6311337.1"/>
    </source>
</evidence>
<keyword evidence="3" id="KW-1185">Reference proteome</keyword>
<dbReference type="EMBL" id="JAZGQL010000033">
    <property type="protein sequence ID" value="MEE6311337.1"/>
    <property type="molecule type" value="Genomic_DNA"/>
</dbReference>